<dbReference type="KEGG" id="lmi:LMXM_33_3745"/>
<name>E9B5G6_LEIMU</name>
<feature type="region of interest" description="Disordered" evidence="1">
    <location>
        <begin position="248"/>
        <end position="280"/>
    </location>
</feature>
<gene>
    <name evidence="2" type="ORF">LMXM_33_3745</name>
</gene>
<feature type="compositionally biased region" description="Low complexity" evidence="1">
    <location>
        <begin position="129"/>
        <end position="141"/>
    </location>
</feature>
<dbReference type="PhylomeDB" id="E9B5G6"/>
<dbReference type="EMBL" id="FR799586">
    <property type="protein sequence ID" value="CBZ30486.1"/>
    <property type="molecule type" value="Genomic_DNA"/>
</dbReference>
<protein>
    <submittedName>
        <fullName evidence="2">Uncharacterized protein</fullName>
    </submittedName>
</protein>
<dbReference type="RefSeq" id="XP_003878933.1">
    <property type="nucleotide sequence ID" value="XM_003878884.1"/>
</dbReference>
<sequence>MALPPVLHLGPHELQLFPICRSAEVEPGRHRCNGSLLTGLCFVGELQTDAVGPSVADVAADFDSNRRKASIFWYYSPLFQFERKRIRVEEGVIEAALTKEATARQQADANSPSLTFGGPEAVKREDSCSTRSSEASSAAPSVTPATALPALYLRVGNSTTFREYRLVKEGRYSTALGGSTELRAQSDAGVAGDDDGDVSERATHKPPTLRPLAPRRPTLRPIDARPDGSSLRSLARLAHKRNAALRRCGAPASAPTQRHAAPVEDEVKAPQRPSPVSTGARTAIATEPALHPHLEGGNELCEAVPFLRIPLSCGEDSRASPRVRNEGNIPPLASLVDHCESPEMCAHKAVPNGSHTFSAAGVSSVSSAFLSSSLSLCIPSQSPTDTRCTARSAETDTCDLHSSTKVSGLSGRFLYDVHRHSREITCLVCAVCTPLSQRTSFPTPTPAPKPGLTQNLALRTLGNSSDGMPCSTHVPHGSEAQGMQLEV</sequence>
<dbReference type="VEuPathDB" id="TriTrypDB:LmxM.33.3745"/>
<keyword evidence="3" id="KW-1185">Reference proteome</keyword>
<evidence type="ECO:0000313" key="3">
    <source>
        <dbReference type="Proteomes" id="UP000007259"/>
    </source>
</evidence>
<organism evidence="2 3">
    <name type="scientific">Leishmania mexicana (strain MHOM/GT/2001/U1103)</name>
    <dbReference type="NCBI Taxonomy" id="929439"/>
    <lineage>
        <taxon>Eukaryota</taxon>
        <taxon>Discoba</taxon>
        <taxon>Euglenozoa</taxon>
        <taxon>Kinetoplastea</taxon>
        <taxon>Metakinetoplastina</taxon>
        <taxon>Trypanosomatida</taxon>
        <taxon>Trypanosomatidae</taxon>
        <taxon>Leishmaniinae</taxon>
        <taxon>Leishmania</taxon>
    </lineage>
</organism>
<dbReference type="OrthoDB" id="267040at2759"/>
<feature type="compositionally biased region" description="Low complexity" evidence="1">
    <location>
        <begin position="210"/>
        <end position="221"/>
    </location>
</feature>
<feature type="compositionally biased region" description="Polar residues" evidence="1">
    <location>
        <begin position="103"/>
        <end position="114"/>
    </location>
</feature>
<dbReference type="Proteomes" id="UP000007259">
    <property type="component" value="Chromosome 33"/>
</dbReference>
<accession>E9B5G6</accession>
<dbReference type="AlphaFoldDB" id="E9B5G6"/>
<feature type="region of interest" description="Disordered" evidence="1">
    <location>
        <begin position="101"/>
        <end position="141"/>
    </location>
</feature>
<evidence type="ECO:0000313" key="2">
    <source>
        <dbReference type="EMBL" id="CBZ30486.1"/>
    </source>
</evidence>
<feature type="region of interest" description="Disordered" evidence="1">
    <location>
        <begin position="467"/>
        <end position="487"/>
    </location>
</feature>
<dbReference type="GeneID" id="13452541"/>
<reference evidence="2 3" key="1">
    <citation type="journal article" date="2011" name="Genome Res.">
        <title>Chromosome and gene copy number variation allow major structural change between species and strains of Leishmania.</title>
        <authorList>
            <person name="Rogers M.B."/>
            <person name="Hilley J.D."/>
            <person name="Dickens N.J."/>
            <person name="Wilkes J."/>
            <person name="Bates P.A."/>
            <person name="Depledge D.P."/>
            <person name="Harris D."/>
            <person name="Her Y."/>
            <person name="Herzyk P."/>
            <person name="Imamura H."/>
            <person name="Otto T.D."/>
            <person name="Sanders M."/>
            <person name="Seeger K."/>
            <person name="Dujardin J.C."/>
            <person name="Berriman M."/>
            <person name="Smith D.F."/>
            <person name="Hertz-Fowler C."/>
            <person name="Mottram J.C."/>
        </authorList>
    </citation>
    <scope>NUCLEOTIDE SEQUENCE [LARGE SCALE GENOMIC DNA]</scope>
    <source>
        <strain evidence="2 3">MHOM/GT/2001/U1103</strain>
    </source>
</reference>
<dbReference type="OMA" id="HSREITC"/>
<evidence type="ECO:0000256" key="1">
    <source>
        <dbReference type="SAM" id="MobiDB-lite"/>
    </source>
</evidence>
<proteinExistence type="predicted"/>
<feature type="region of interest" description="Disordered" evidence="1">
    <location>
        <begin position="178"/>
        <end position="230"/>
    </location>
</feature>